<feature type="domain" description="Phage capsid-like C-terminal" evidence="2">
    <location>
        <begin position="148"/>
        <end position="426"/>
    </location>
</feature>
<protein>
    <submittedName>
        <fullName evidence="3">Phage major capsid protein</fullName>
    </submittedName>
</protein>
<name>A0ABU6FD76_9ACTN</name>
<evidence type="ECO:0000256" key="1">
    <source>
        <dbReference type="ARBA" id="ARBA00004328"/>
    </source>
</evidence>
<comment type="caution">
    <text evidence="3">The sequence shown here is derived from an EMBL/GenBank/DDBJ whole genome shotgun (WGS) entry which is preliminary data.</text>
</comment>
<dbReference type="Gene3D" id="3.30.2320.10">
    <property type="entry name" value="hypothetical protein PF0899 domain"/>
    <property type="match status" value="1"/>
</dbReference>
<reference evidence="3 4" key="1">
    <citation type="submission" date="2022-10" db="EMBL/GenBank/DDBJ databases">
        <authorList>
            <person name="Xie J."/>
            <person name="Shen N."/>
        </authorList>
    </citation>
    <scope>NUCLEOTIDE SEQUENCE [LARGE SCALE GENOMIC DNA]</scope>
    <source>
        <strain evidence="3 4">YIM65594</strain>
    </source>
</reference>
<proteinExistence type="predicted"/>
<dbReference type="RefSeq" id="WP_326021121.1">
    <property type="nucleotide sequence ID" value="NZ_JAOZYC010000150.1"/>
</dbReference>
<gene>
    <name evidence="3" type="ORF">OKJ99_30300</name>
</gene>
<dbReference type="SUPFAM" id="SSF56563">
    <property type="entry name" value="Major capsid protein gp5"/>
    <property type="match status" value="1"/>
</dbReference>
<dbReference type="Proteomes" id="UP001354931">
    <property type="component" value="Unassembled WGS sequence"/>
</dbReference>
<dbReference type="Gene3D" id="3.30.2400.10">
    <property type="entry name" value="Major capsid protein gp5"/>
    <property type="match status" value="1"/>
</dbReference>
<evidence type="ECO:0000259" key="2">
    <source>
        <dbReference type="Pfam" id="PF05065"/>
    </source>
</evidence>
<keyword evidence="4" id="KW-1185">Reference proteome</keyword>
<organism evidence="3 4">
    <name type="scientific">Streptomyces endophyticus</name>
    <dbReference type="NCBI Taxonomy" id="714166"/>
    <lineage>
        <taxon>Bacteria</taxon>
        <taxon>Bacillati</taxon>
        <taxon>Actinomycetota</taxon>
        <taxon>Actinomycetes</taxon>
        <taxon>Kitasatosporales</taxon>
        <taxon>Streptomycetaceae</taxon>
        <taxon>Streptomyces</taxon>
    </lineage>
</organism>
<sequence>MHSFPALESARAELKRILDDAGPDYDLTHVQIKNHHSNAEKVGYVRKLNDEIDRLKAVADTAASGYGTESGDGTRPLGYGSQGARNMKGSQILHKGQSFTNWLRDNGSVERAEEGLSFDKYIKGLATGNWKNAEAEKKALSEGTLTAGGHLVPTPLAGSIIDLARNQMRVAQAGATFVPMTAQTLKIPRLTGEGTPGWRAENAAISAADMTFDSVTFTARSLNRLVTMSVELFEDSDPSASDVIANSFAQQIALELDRAALRGTGSAPEPRGVLNQSGVTLTTHGTNGSVIGSPPAAGTMGWEFAVQAAGAVENNNFTPNAQIMAPRTNQSLSLLRDTTNQYIAPPRYLDNIPRLTTKQVPTNLTVGSSSDCSEVYTGQWDMLGVGIRTEFRIEFLRERYADNGQYAFLAWMRADVQCFQPGAFVVDTGVRG</sequence>
<evidence type="ECO:0000313" key="3">
    <source>
        <dbReference type="EMBL" id="MEB8341794.1"/>
    </source>
</evidence>
<dbReference type="InterPro" id="IPR054612">
    <property type="entry name" value="Phage_capsid-like_C"/>
</dbReference>
<dbReference type="EMBL" id="JAOZYC010000150">
    <property type="protein sequence ID" value="MEB8341794.1"/>
    <property type="molecule type" value="Genomic_DNA"/>
</dbReference>
<comment type="subcellular location">
    <subcellularLocation>
        <location evidence="1">Virion</location>
    </subcellularLocation>
</comment>
<accession>A0ABU6FD76</accession>
<dbReference type="NCBIfam" id="TIGR01554">
    <property type="entry name" value="major_cap_HK97"/>
    <property type="match status" value="1"/>
</dbReference>
<dbReference type="Pfam" id="PF05065">
    <property type="entry name" value="Phage_capsid"/>
    <property type="match status" value="1"/>
</dbReference>
<evidence type="ECO:0000313" key="4">
    <source>
        <dbReference type="Proteomes" id="UP001354931"/>
    </source>
</evidence>
<dbReference type="InterPro" id="IPR024455">
    <property type="entry name" value="Phage_capsid"/>
</dbReference>